<reference evidence="2 3" key="1">
    <citation type="submission" date="2017-05" db="EMBL/GenBank/DDBJ databases">
        <title>Draft genome sequence of Elsinoe australis.</title>
        <authorList>
            <person name="Cheng Q."/>
        </authorList>
    </citation>
    <scope>NUCLEOTIDE SEQUENCE [LARGE SCALE GENOMIC DNA]</scope>
    <source>
        <strain evidence="2 3">NL1</strain>
    </source>
</reference>
<feature type="compositionally biased region" description="Basic and acidic residues" evidence="1">
    <location>
        <begin position="323"/>
        <end position="332"/>
    </location>
</feature>
<organism evidence="2 3">
    <name type="scientific">Elsinoe australis</name>
    <dbReference type="NCBI Taxonomy" id="40998"/>
    <lineage>
        <taxon>Eukaryota</taxon>
        <taxon>Fungi</taxon>
        <taxon>Dikarya</taxon>
        <taxon>Ascomycota</taxon>
        <taxon>Pezizomycotina</taxon>
        <taxon>Dothideomycetes</taxon>
        <taxon>Dothideomycetidae</taxon>
        <taxon>Myriangiales</taxon>
        <taxon>Elsinoaceae</taxon>
        <taxon>Elsinoe</taxon>
    </lineage>
</organism>
<evidence type="ECO:0000256" key="1">
    <source>
        <dbReference type="SAM" id="MobiDB-lite"/>
    </source>
</evidence>
<evidence type="ECO:0000313" key="3">
    <source>
        <dbReference type="Proteomes" id="UP000243723"/>
    </source>
</evidence>
<dbReference type="AlphaFoldDB" id="A0A2P8ABT0"/>
<feature type="region of interest" description="Disordered" evidence="1">
    <location>
        <begin position="231"/>
        <end position="332"/>
    </location>
</feature>
<protein>
    <submittedName>
        <fullName evidence="2">Uncharacterized protein</fullName>
    </submittedName>
</protein>
<feature type="compositionally biased region" description="Basic and acidic residues" evidence="1">
    <location>
        <begin position="301"/>
        <end position="311"/>
    </location>
</feature>
<name>A0A2P8ABT0_9PEZI</name>
<feature type="compositionally biased region" description="Acidic residues" evidence="1">
    <location>
        <begin position="255"/>
        <end position="292"/>
    </location>
</feature>
<gene>
    <name evidence="2" type="ORF">B9Z65_9118</name>
</gene>
<proteinExistence type="predicted"/>
<dbReference type="EMBL" id="NHZQ01000037">
    <property type="protein sequence ID" value="PSK57916.1"/>
    <property type="molecule type" value="Genomic_DNA"/>
</dbReference>
<evidence type="ECO:0000313" key="2">
    <source>
        <dbReference type="EMBL" id="PSK57916.1"/>
    </source>
</evidence>
<accession>A0A2P8ABT0</accession>
<keyword evidence="3" id="KW-1185">Reference proteome</keyword>
<dbReference type="Proteomes" id="UP000243723">
    <property type="component" value="Unassembled WGS sequence"/>
</dbReference>
<sequence length="332" mass="37380">MVQSYETLSDKNDNDNAVGKFLAEFPPKDLAKTAALGIGYPPGELKDWLETAFTTISNTLRHEEHLRITALSNRINNENGPALNPAERAMAQELRYDKFFRPAAVTMVSEAAKARLQCTGRSRKWDAKAAVLEDLGKDSLEDATMQRRTAELRLYCSRKSRGWSAKAAFLDDLGEKLGLGIQNKDNDETWFPESDEDCVYVTTQKHIQQAFSKYIQEGEAFLDNLDRPWTIQPDERDFNEPAGAENDEAMIGGDNETDHENDDDENAESEDHEDDSDAEDENDPGAEEENEPAADPNVELNAEHESDDHNNARMMSNHNDGALQERRQQCPE</sequence>
<comment type="caution">
    <text evidence="2">The sequence shown here is derived from an EMBL/GenBank/DDBJ whole genome shotgun (WGS) entry which is preliminary data.</text>
</comment>